<accession>A0A7S8IEH8</accession>
<dbReference type="PANTHER" id="PTHR11839">
    <property type="entry name" value="UDP/ADP-SUGAR PYROPHOSPHATASE"/>
    <property type="match status" value="1"/>
</dbReference>
<evidence type="ECO:0000313" key="4">
    <source>
        <dbReference type="EMBL" id="QPC81838.1"/>
    </source>
</evidence>
<dbReference type="InterPro" id="IPR000086">
    <property type="entry name" value="NUDIX_hydrolase_dom"/>
</dbReference>
<dbReference type="GO" id="GO:0006753">
    <property type="term" value="P:nucleoside phosphate metabolic process"/>
    <property type="evidence" value="ECO:0007669"/>
    <property type="project" value="TreeGrafter"/>
</dbReference>
<dbReference type="Pfam" id="PF00293">
    <property type="entry name" value="NUDIX"/>
    <property type="match status" value="1"/>
</dbReference>
<dbReference type="Proteomes" id="UP000594468">
    <property type="component" value="Chromosome"/>
</dbReference>
<dbReference type="InterPro" id="IPR020084">
    <property type="entry name" value="NUDIX_hydrolase_CS"/>
</dbReference>
<name>A0A7S8IEH8_9CHLR</name>
<evidence type="ECO:0000313" key="5">
    <source>
        <dbReference type="Proteomes" id="UP000594468"/>
    </source>
</evidence>
<evidence type="ECO:0000256" key="2">
    <source>
        <dbReference type="ARBA" id="ARBA00022801"/>
    </source>
</evidence>
<dbReference type="GO" id="GO:0019693">
    <property type="term" value="P:ribose phosphate metabolic process"/>
    <property type="evidence" value="ECO:0007669"/>
    <property type="project" value="TreeGrafter"/>
</dbReference>
<feature type="domain" description="Nudix hydrolase" evidence="3">
    <location>
        <begin position="40"/>
        <end position="170"/>
    </location>
</feature>
<comment type="cofactor">
    <cofactor evidence="1">
        <name>Mg(2+)</name>
        <dbReference type="ChEBI" id="CHEBI:18420"/>
    </cofactor>
</comment>
<dbReference type="EMBL" id="CP062983">
    <property type="protein sequence ID" value="QPC81838.1"/>
    <property type="molecule type" value="Genomic_DNA"/>
</dbReference>
<organism evidence="4 5">
    <name type="scientific">Phototrophicus methaneseepsis</name>
    <dbReference type="NCBI Taxonomy" id="2710758"/>
    <lineage>
        <taxon>Bacteria</taxon>
        <taxon>Bacillati</taxon>
        <taxon>Chloroflexota</taxon>
        <taxon>Candidatus Thermofontia</taxon>
        <taxon>Phototrophicales</taxon>
        <taxon>Phototrophicaceae</taxon>
        <taxon>Phototrophicus</taxon>
    </lineage>
</organism>
<dbReference type="Gene3D" id="3.90.79.10">
    <property type="entry name" value="Nucleoside Triphosphate Pyrophosphohydrolase"/>
    <property type="match status" value="1"/>
</dbReference>
<dbReference type="InterPro" id="IPR015797">
    <property type="entry name" value="NUDIX_hydrolase-like_dom_sf"/>
</dbReference>
<evidence type="ECO:0000259" key="3">
    <source>
        <dbReference type="PROSITE" id="PS51462"/>
    </source>
</evidence>
<dbReference type="CDD" id="cd03424">
    <property type="entry name" value="NUDIX_ADPRase_Nudt5_UGPPase_Nudt14"/>
    <property type="match status" value="1"/>
</dbReference>
<dbReference type="PROSITE" id="PS00893">
    <property type="entry name" value="NUDIX_BOX"/>
    <property type="match status" value="1"/>
</dbReference>
<dbReference type="GO" id="GO:0005829">
    <property type="term" value="C:cytosol"/>
    <property type="evidence" value="ECO:0007669"/>
    <property type="project" value="TreeGrafter"/>
</dbReference>
<dbReference type="SUPFAM" id="SSF55811">
    <property type="entry name" value="Nudix"/>
    <property type="match status" value="1"/>
</dbReference>
<keyword evidence="2 4" id="KW-0378">Hydrolase</keyword>
<gene>
    <name evidence="4" type="ORF">G4Y79_19430</name>
</gene>
<dbReference type="RefSeq" id="WP_195169909.1">
    <property type="nucleotide sequence ID" value="NZ_CP062983.1"/>
</dbReference>
<proteinExistence type="predicted"/>
<reference evidence="4 5" key="1">
    <citation type="submission" date="2020-02" db="EMBL/GenBank/DDBJ databases">
        <authorList>
            <person name="Zheng R.K."/>
            <person name="Sun C.M."/>
        </authorList>
    </citation>
    <scope>NUCLEOTIDE SEQUENCE [LARGE SCALE GENOMIC DNA]</scope>
    <source>
        <strain evidence="5">rifampicinis</strain>
    </source>
</reference>
<dbReference type="PROSITE" id="PS51462">
    <property type="entry name" value="NUDIX"/>
    <property type="match status" value="1"/>
</dbReference>
<dbReference type="AlphaFoldDB" id="A0A7S8IEH8"/>
<sequence length="185" mass="20815">MQTWKTLKRRPILKYSKYLTVEEHDVELPDGQRIKDWPWLVTPDFINVVIVDEQGLFVLFRQVKYAVEGTSLAPVGGYIEPGEDPLLAAKREVLEETGYEAPNWVSLGQYAVDGNRGAGTAYAYLATGAKQVAQPDADDLEEQEFLLMSRDDVRTALLTGEFKVIPWSNVLALALLQLQTTENRT</sequence>
<evidence type="ECO:0000256" key="1">
    <source>
        <dbReference type="ARBA" id="ARBA00001946"/>
    </source>
</evidence>
<dbReference type="GO" id="GO:0016787">
    <property type="term" value="F:hydrolase activity"/>
    <property type="evidence" value="ECO:0007669"/>
    <property type="project" value="UniProtKB-KW"/>
</dbReference>
<dbReference type="PANTHER" id="PTHR11839:SF18">
    <property type="entry name" value="NUDIX HYDROLASE DOMAIN-CONTAINING PROTEIN"/>
    <property type="match status" value="1"/>
</dbReference>
<protein>
    <submittedName>
        <fullName evidence="4">NUDIX hydrolase</fullName>
    </submittedName>
</protein>
<dbReference type="KEGG" id="pmet:G4Y79_19430"/>
<keyword evidence="5" id="KW-1185">Reference proteome</keyword>